<evidence type="ECO:0000313" key="1">
    <source>
        <dbReference type="EMBL" id="MBH9579542.1"/>
    </source>
</evidence>
<keyword evidence="2" id="KW-1185">Reference proteome</keyword>
<dbReference type="RefSeq" id="WP_198113491.1">
    <property type="nucleotide sequence ID" value="NZ_JAEDAK010000025.1"/>
</dbReference>
<comment type="caution">
    <text evidence="1">The sequence shown here is derived from an EMBL/GenBank/DDBJ whole genome shotgun (WGS) entry which is preliminary data.</text>
</comment>
<dbReference type="AlphaFoldDB" id="A0A931NG57"/>
<reference evidence="1" key="1">
    <citation type="submission" date="2020-12" db="EMBL/GenBank/DDBJ databases">
        <title>The genome sequence of Inhella sp. 1Y17.</title>
        <authorList>
            <person name="Liu Y."/>
        </authorList>
    </citation>
    <scope>NUCLEOTIDE SEQUENCE</scope>
    <source>
        <strain evidence="1">1Y17</strain>
    </source>
</reference>
<dbReference type="EMBL" id="JAEDAK010000025">
    <property type="protein sequence ID" value="MBH9579542.1"/>
    <property type="molecule type" value="Genomic_DNA"/>
</dbReference>
<organism evidence="1 2">
    <name type="scientific">Inhella proteolytica</name>
    <dbReference type="NCBI Taxonomy" id="2795029"/>
    <lineage>
        <taxon>Bacteria</taxon>
        <taxon>Pseudomonadati</taxon>
        <taxon>Pseudomonadota</taxon>
        <taxon>Betaproteobacteria</taxon>
        <taxon>Burkholderiales</taxon>
        <taxon>Sphaerotilaceae</taxon>
        <taxon>Inhella</taxon>
    </lineage>
</organism>
<name>A0A931NG57_9BURK</name>
<proteinExistence type="predicted"/>
<accession>A0A931NG57</accession>
<dbReference type="Proteomes" id="UP000613266">
    <property type="component" value="Unassembled WGS sequence"/>
</dbReference>
<evidence type="ECO:0000313" key="2">
    <source>
        <dbReference type="Proteomes" id="UP000613266"/>
    </source>
</evidence>
<gene>
    <name evidence="1" type="ORF">I7X39_21805</name>
</gene>
<protein>
    <submittedName>
        <fullName evidence="1">Uncharacterized protein</fullName>
    </submittedName>
</protein>
<sequence length="75" mass="7952">MSKSFNTRPVLNTLTEGLTLITMVGLTFASAAALASAPMEMVTPVIHQLPTVVVTGHKAVVHQLPTVVITARRSQ</sequence>